<dbReference type="Pfam" id="PF00335">
    <property type="entry name" value="Tetraspanin"/>
    <property type="match status" value="1"/>
</dbReference>
<dbReference type="PROSITE" id="PS51257">
    <property type="entry name" value="PROKAR_LIPOPROTEIN"/>
    <property type="match status" value="1"/>
</dbReference>
<keyword evidence="6" id="KW-1185">Reference proteome</keyword>
<sequence length="194" mass="22163">MDRDAQSVRSVMVILNILFSCFGFLYITVGSFMISVIRDYSIIDDTQIVPITVVVLGSAMVLLSLQSCYGLYREKSSVITFYSVLNLMLLLIHIYFVSYLWIELGPKMHMSSDSYPKYPASCFNIPIHGGDMELNHCREAMFYSWNMCANIIKFTSVMVIVFEFLTFAIGCYVADSGRNAERTQYLRNSMGYNL</sequence>
<feature type="transmembrane region" description="Helical" evidence="5">
    <location>
        <begin position="151"/>
        <end position="174"/>
    </location>
</feature>
<organism evidence="6 7">
    <name type="scientific">Drosophila pseudoobscura pseudoobscura</name>
    <name type="common">Fruit fly</name>
    <dbReference type="NCBI Taxonomy" id="46245"/>
    <lineage>
        <taxon>Eukaryota</taxon>
        <taxon>Metazoa</taxon>
        <taxon>Ecdysozoa</taxon>
        <taxon>Arthropoda</taxon>
        <taxon>Hexapoda</taxon>
        <taxon>Insecta</taxon>
        <taxon>Pterygota</taxon>
        <taxon>Neoptera</taxon>
        <taxon>Endopterygota</taxon>
        <taxon>Diptera</taxon>
        <taxon>Brachycera</taxon>
        <taxon>Muscomorpha</taxon>
        <taxon>Ephydroidea</taxon>
        <taxon>Drosophilidae</taxon>
        <taxon>Drosophila</taxon>
        <taxon>Sophophora</taxon>
    </lineage>
</organism>
<reference evidence="7" key="2">
    <citation type="submission" date="2025-08" db="UniProtKB">
        <authorList>
            <consortium name="RefSeq"/>
        </authorList>
    </citation>
    <scope>IDENTIFICATION</scope>
    <source>
        <strain evidence="7">MV-25-SWS-2005</strain>
        <tissue evidence="7">Whole body</tissue>
    </source>
</reference>
<gene>
    <name evidence="7" type="primary">LOC26534458</name>
</gene>
<evidence type="ECO:0000313" key="6">
    <source>
        <dbReference type="Proteomes" id="UP000001819"/>
    </source>
</evidence>
<proteinExistence type="predicted"/>
<evidence type="ECO:0000256" key="5">
    <source>
        <dbReference type="SAM" id="Phobius"/>
    </source>
</evidence>
<feature type="transmembrane region" description="Helical" evidence="5">
    <location>
        <begin position="79"/>
        <end position="102"/>
    </location>
</feature>
<dbReference type="InParanoid" id="A0A6I8VEG2"/>
<evidence type="ECO:0000313" key="7">
    <source>
        <dbReference type="RefSeq" id="XP_015039085.1"/>
    </source>
</evidence>
<dbReference type="RefSeq" id="XP_015039085.1">
    <property type="nucleotide sequence ID" value="XM_015183599.2"/>
</dbReference>
<dbReference type="GeneID" id="26534458"/>
<dbReference type="GO" id="GO:0016020">
    <property type="term" value="C:membrane"/>
    <property type="evidence" value="ECO:0007669"/>
    <property type="project" value="UniProtKB-SubCell"/>
</dbReference>
<feature type="transmembrane region" description="Helical" evidence="5">
    <location>
        <begin position="12"/>
        <end position="36"/>
    </location>
</feature>
<dbReference type="AlphaFoldDB" id="A0A6I8VEG2"/>
<evidence type="ECO:0000256" key="3">
    <source>
        <dbReference type="ARBA" id="ARBA00022989"/>
    </source>
</evidence>
<dbReference type="InterPro" id="IPR018499">
    <property type="entry name" value="Tetraspanin/Peripherin"/>
</dbReference>
<protein>
    <submittedName>
        <fullName evidence="7">Uncharacterized protein isoform X1</fullName>
    </submittedName>
</protein>
<evidence type="ECO:0000256" key="1">
    <source>
        <dbReference type="ARBA" id="ARBA00004141"/>
    </source>
</evidence>
<dbReference type="Proteomes" id="UP000001819">
    <property type="component" value="Chromosome 3"/>
</dbReference>
<feature type="transmembrane region" description="Helical" evidence="5">
    <location>
        <begin position="48"/>
        <end position="72"/>
    </location>
</feature>
<keyword evidence="2 5" id="KW-0812">Transmembrane</keyword>
<reference evidence="6" key="1">
    <citation type="submission" date="2024-06" db="UniProtKB">
        <authorList>
            <consortium name="RefSeq"/>
        </authorList>
    </citation>
    <scope>NUCLEOTIDE SEQUENCE [LARGE SCALE GENOMIC DNA]</scope>
    <source>
        <strain evidence="6">MV2-25</strain>
    </source>
</reference>
<name>A0A6I8VEG2_DROPS</name>
<evidence type="ECO:0000256" key="4">
    <source>
        <dbReference type="ARBA" id="ARBA00023136"/>
    </source>
</evidence>
<accession>A0A6I8VEG2</accession>
<keyword evidence="4 5" id="KW-0472">Membrane</keyword>
<comment type="subcellular location">
    <subcellularLocation>
        <location evidence="1">Membrane</location>
        <topology evidence="1">Multi-pass membrane protein</topology>
    </subcellularLocation>
</comment>
<dbReference type="KEGG" id="dpo:26534458"/>
<evidence type="ECO:0000256" key="2">
    <source>
        <dbReference type="ARBA" id="ARBA00022692"/>
    </source>
</evidence>
<keyword evidence="3 5" id="KW-1133">Transmembrane helix</keyword>